<evidence type="ECO:0000313" key="2">
    <source>
        <dbReference type="Proteomes" id="UP001251870"/>
    </source>
</evidence>
<dbReference type="RefSeq" id="WP_310549277.1">
    <property type="nucleotide sequence ID" value="NZ_JAVKGR010000021.1"/>
</dbReference>
<reference evidence="1 2" key="1">
    <citation type="submission" date="2023-09" db="EMBL/GenBank/DDBJ databases">
        <title>Description of three actinobacteria isolated from air of manufacturing shop in a pharmaceutical factory.</title>
        <authorList>
            <person name="Zhang D.-F."/>
        </authorList>
    </citation>
    <scope>NUCLEOTIDE SEQUENCE [LARGE SCALE GENOMIC DNA]</scope>
    <source>
        <strain evidence="1 2">LY-0111</strain>
    </source>
</reference>
<name>A0ABU2DUV7_9MICC</name>
<dbReference type="EMBL" id="JAVKGR010000021">
    <property type="protein sequence ID" value="MDR8020296.1"/>
    <property type="molecule type" value="Genomic_DNA"/>
</dbReference>
<evidence type="ECO:0008006" key="3">
    <source>
        <dbReference type="Google" id="ProtNLM"/>
    </source>
</evidence>
<keyword evidence="2" id="KW-1185">Reference proteome</keyword>
<gene>
    <name evidence="1" type="ORF">RIL96_12065</name>
</gene>
<comment type="caution">
    <text evidence="1">The sequence shown here is derived from an EMBL/GenBank/DDBJ whole genome shotgun (WGS) entry which is preliminary data.</text>
</comment>
<dbReference type="Proteomes" id="UP001251870">
    <property type="component" value="Unassembled WGS sequence"/>
</dbReference>
<sequence>MSEMFLEKFQQLVSTHLDDRWSPQEGFTREELDEQLAASALPQGTQLPLVLDEFYRALGRCEEILEAHHFFFDADELEIEDGHLIFLEDEEETWVWGVPVEDLDVPDPLIRRRSTTDGTWTPEDATVSEFIFDLLEFSFEEE</sequence>
<protein>
    <recommendedName>
        <fullName evidence="3">Knr4/Smi1-like domain-containing protein</fullName>
    </recommendedName>
</protein>
<evidence type="ECO:0000313" key="1">
    <source>
        <dbReference type="EMBL" id="MDR8020296.1"/>
    </source>
</evidence>
<proteinExistence type="predicted"/>
<organism evidence="1 2">
    <name type="scientific">Nesterenkonia aerolata</name>
    <dbReference type="NCBI Taxonomy" id="3074079"/>
    <lineage>
        <taxon>Bacteria</taxon>
        <taxon>Bacillati</taxon>
        <taxon>Actinomycetota</taxon>
        <taxon>Actinomycetes</taxon>
        <taxon>Micrococcales</taxon>
        <taxon>Micrococcaceae</taxon>
        <taxon>Nesterenkonia</taxon>
    </lineage>
</organism>
<accession>A0ABU2DUV7</accession>